<dbReference type="AlphaFoldDB" id="A0A1V9X289"/>
<accession>A0A1V9X289</accession>
<evidence type="ECO:0000313" key="1">
    <source>
        <dbReference type="EMBL" id="OQR67614.1"/>
    </source>
</evidence>
<comment type="caution">
    <text evidence="1">The sequence shown here is derived from an EMBL/GenBank/DDBJ whole genome shotgun (WGS) entry which is preliminary data.</text>
</comment>
<protein>
    <submittedName>
        <fullName evidence="1">Uncharacterized protein</fullName>
    </submittedName>
</protein>
<evidence type="ECO:0000313" key="2">
    <source>
        <dbReference type="Proteomes" id="UP000192247"/>
    </source>
</evidence>
<organism evidence="1 2">
    <name type="scientific">Tropilaelaps mercedesae</name>
    <dbReference type="NCBI Taxonomy" id="418985"/>
    <lineage>
        <taxon>Eukaryota</taxon>
        <taxon>Metazoa</taxon>
        <taxon>Ecdysozoa</taxon>
        <taxon>Arthropoda</taxon>
        <taxon>Chelicerata</taxon>
        <taxon>Arachnida</taxon>
        <taxon>Acari</taxon>
        <taxon>Parasitiformes</taxon>
        <taxon>Mesostigmata</taxon>
        <taxon>Gamasina</taxon>
        <taxon>Dermanyssoidea</taxon>
        <taxon>Laelapidae</taxon>
        <taxon>Tropilaelaps</taxon>
    </lineage>
</organism>
<dbReference type="Proteomes" id="UP000192247">
    <property type="component" value="Unassembled WGS sequence"/>
</dbReference>
<name>A0A1V9X289_9ACAR</name>
<dbReference type="EMBL" id="MNPL01028179">
    <property type="protein sequence ID" value="OQR67614.1"/>
    <property type="molecule type" value="Genomic_DNA"/>
</dbReference>
<reference evidence="1 2" key="1">
    <citation type="journal article" date="2017" name="Gigascience">
        <title>Draft genome of the honey bee ectoparasitic mite, Tropilaelaps mercedesae, is shaped by the parasitic life history.</title>
        <authorList>
            <person name="Dong X."/>
            <person name="Armstrong S.D."/>
            <person name="Xia D."/>
            <person name="Makepeace B.L."/>
            <person name="Darby A.C."/>
            <person name="Kadowaki T."/>
        </authorList>
    </citation>
    <scope>NUCLEOTIDE SEQUENCE [LARGE SCALE GENOMIC DNA]</scope>
    <source>
        <strain evidence="1">Wuxi-XJTLU</strain>
    </source>
</reference>
<dbReference type="InParanoid" id="A0A1V9X289"/>
<sequence>MNSTAHALRSTRVDEPDSSIGVQSISTFQTMTIALRRCPDVRPRSSRLTGSIGYVQHDMTNSSQSGLERRQEQLAMMSLSRLGDK</sequence>
<keyword evidence="2" id="KW-1185">Reference proteome</keyword>
<proteinExistence type="predicted"/>
<gene>
    <name evidence="1" type="ORF">BIW11_04732</name>
</gene>